<dbReference type="InterPro" id="IPR001678">
    <property type="entry name" value="MeTrfase_RsmB-F_NOP2_dom"/>
</dbReference>
<dbReference type="PANTHER" id="PTHR22807:SF53">
    <property type="entry name" value="RIBOSOMAL RNA SMALL SUBUNIT METHYLTRANSFERASE B-RELATED"/>
    <property type="match status" value="1"/>
</dbReference>
<evidence type="ECO:0000313" key="7">
    <source>
        <dbReference type="EMBL" id="OWV34157.1"/>
    </source>
</evidence>
<proteinExistence type="inferred from homology"/>
<keyword evidence="1 5" id="KW-0489">Methyltransferase</keyword>
<evidence type="ECO:0000256" key="5">
    <source>
        <dbReference type="PROSITE-ProRule" id="PRU01023"/>
    </source>
</evidence>
<dbReference type="PROSITE" id="PS51686">
    <property type="entry name" value="SAM_MT_RSMB_NOP"/>
    <property type="match status" value="1"/>
</dbReference>
<keyword evidence="2 5" id="KW-0808">Transferase</keyword>
<keyword evidence="3 5" id="KW-0949">S-adenosyl-L-methionine</keyword>
<sequence length="370" mass="39688">MRPEGRTQAAIEILDLVIEAARDQGPSADVIIADYFRARRYAGSKDRRAVREIVYDCIRVLGERPASGRAAILGARPDLTDHFTGVGVAPATLSPEDEPAAPGLAPAWIVERLGDAADPSLLSRAPIDLRVNALKACREELMGLGTPIHDLPYGLTGAPEDIAQRAEYRGGLVEIQDSGSQRITQMAAARPGMTVIDLCAGAGGKTLALAADMRNEGLLIASDSDRRRLGNVVPRAERAGASIIETRLLDPGEETGALADLTGRADLVLVDAPCSGTGTWRRNPEARWRLTPDRLSRLVSLQERLLAVAASLVRPGGALVYAVCSLLPEEGEAQLRRFSENGFLLAEKKTLHPRTDGCDGFFIARFEKAC</sequence>
<dbReference type="SUPFAM" id="SSF53335">
    <property type="entry name" value="S-adenosyl-L-methionine-dependent methyltransferases"/>
    <property type="match status" value="1"/>
</dbReference>
<dbReference type="Proteomes" id="UP000198462">
    <property type="component" value="Unassembled WGS sequence"/>
</dbReference>
<evidence type="ECO:0000256" key="1">
    <source>
        <dbReference type="ARBA" id="ARBA00022603"/>
    </source>
</evidence>
<dbReference type="InterPro" id="IPR029063">
    <property type="entry name" value="SAM-dependent_MTases_sf"/>
</dbReference>
<dbReference type="Gene3D" id="3.40.50.150">
    <property type="entry name" value="Vaccinia Virus protein VP39"/>
    <property type="match status" value="1"/>
</dbReference>
<name>A0A219B719_9SPHN</name>
<dbReference type="CDD" id="cd02440">
    <property type="entry name" value="AdoMet_MTases"/>
    <property type="match status" value="1"/>
</dbReference>
<evidence type="ECO:0000256" key="2">
    <source>
        <dbReference type="ARBA" id="ARBA00022679"/>
    </source>
</evidence>
<dbReference type="InterPro" id="IPR049560">
    <property type="entry name" value="MeTrfase_RsmB-F_NOP2_cat"/>
</dbReference>
<protein>
    <submittedName>
        <fullName evidence="7">RNA methyltransferase</fullName>
    </submittedName>
</protein>
<dbReference type="EMBL" id="NFZT01000001">
    <property type="protein sequence ID" value="OWV34157.1"/>
    <property type="molecule type" value="Genomic_DNA"/>
</dbReference>
<reference evidence="8" key="1">
    <citation type="submission" date="2017-05" db="EMBL/GenBank/DDBJ databases">
        <authorList>
            <person name="Lin X."/>
        </authorList>
    </citation>
    <scope>NUCLEOTIDE SEQUENCE [LARGE SCALE GENOMIC DNA]</scope>
    <source>
        <strain evidence="8">JLT2012</strain>
    </source>
</reference>
<dbReference type="PANTHER" id="PTHR22807">
    <property type="entry name" value="NOP2 YEAST -RELATED NOL1/NOP2/FMU SUN DOMAIN-CONTAINING"/>
    <property type="match status" value="1"/>
</dbReference>
<comment type="caution">
    <text evidence="5">Lacks conserved residue(s) required for the propagation of feature annotation.</text>
</comment>
<dbReference type="Pfam" id="PF01189">
    <property type="entry name" value="Methyltr_RsmB-F"/>
    <property type="match status" value="1"/>
</dbReference>
<comment type="caution">
    <text evidence="7">The sequence shown here is derived from an EMBL/GenBank/DDBJ whole genome shotgun (WGS) entry which is preliminary data.</text>
</comment>
<evidence type="ECO:0000256" key="3">
    <source>
        <dbReference type="ARBA" id="ARBA00022691"/>
    </source>
</evidence>
<feature type="binding site" evidence="5">
    <location>
        <position position="250"/>
    </location>
    <ligand>
        <name>S-adenosyl-L-methionine</name>
        <dbReference type="ChEBI" id="CHEBI:59789"/>
    </ligand>
</feature>
<dbReference type="GO" id="GO:0008173">
    <property type="term" value="F:RNA methyltransferase activity"/>
    <property type="evidence" value="ECO:0007669"/>
    <property type="project" value="InterPro"/>
</dbReference>
<comment type="similarity">
    <text evidence="5">Belongs to the class I-like SAM-binding methyltransferase superfamily. RsmB/NOP family.</text>
</comment>
<organism evidence="7 8">
    <name type="scientific">Pacificimonas flava</name>
    <dbReference type="NCBI Taxonomy" id="1234595"/>
    <lineage>
        <taxon>Bacteria</taxon>
        <taxon>Pseudomonadati</taxon>
        <taxon>Pseudomonadota</taxon>
        <taxon>Alphaproteobacteria</taxon>
        <taxon>Sphingomonadales</taxon>
        <taxon>Sphingosinicellaceae</taxon>
        <taxon>Pacificimonas</taxon>
    </lineage>
</organism>
<keyword evidence="4 5" id="KW-0694">RNA-binding</keyword>
<evidence type="ECO:0000313" key="8">
    <source>
        <dbReference type="Proteomes" id="UP000198462"/>
    </source>
</evidence>
<dbReference type="AlphaFoldDB" id="A0A219B719"/>
<dbReference type="PRINTS" id="PR02008">
    <property type="entry name" value="RCMTFAMILY"/>
</dbReference>
<dbReference type="GO" id="GO:0003723">
    <property type="term" value="F:RNA binding"/>
    <property type="evidence" value="ECO:0007669"/>
    <property type="project" value="UniProtKB-UniRule"/>
</dbReference>
<dbReference type="GO" id="GO:0001510">
    <property type="term" value="P:RNA methylation"/>
    <property type="evidence" value="ECO:0007669"/>
    <property type="project" value="InterPro"/>
</dbReference>
<keyword evidence="8" id="KW-1185">Reference proteome</keyword>
<evidence type="ECO:0000256" key="4">
    <source>
        <dbReference type="ARBA" id="ARBA00022884"/>
    </source>
</evidence>
<gene>
    <name evidence="7" type="ORF">B5C34_12265</name>
</gene>
<evidence type="ECO:0000259" key="6">
    <source>
        <dbReference type="PROSITE" id="PS51686"/>
    </source>
</evidence>
<feature type="domain" description="SAM-dependent MTase RsmB/NOP-type" evidence="6">
    <location>
        <begin position="110"/>
        <end position="370"/>
    </location>
</feature>
<dbReference type="OrthoDB" id="9810297at2"/>
<dbReference type="InterPro" id="IPR023267">
    <property type="entry name" value="RCMT"/>
</dbReference>
<dbReference type="RefSeq" id="WP_088712856.1">
    <property type="nucleotide sequence ID" value="NZ_NFZT01000001.1"/>
</dbReference>
<accession>A0A219B719</accession>
<feature type="binding site" evidence="5">
    <location>
        <position position="223"/>
    </location>
    <ligand>
        <name>S-adenosyl-L-methionine</name>
        <dbReference type="ChEBI" id="CHEBI:59789"/>
    </ligand>
</feature>
<feature type="active site" description="Nucleophile" evidence="5">
    <location>
        <position position="324"/>
    </location>
</feature>
<feature type="binding site" evidence="5">
    <location>
        <position position="271"/>
    </location>
    <ligand>
        <name>S-adenosyl-L-methionine</name>
        <dbReference type="ChEBI" id="CHEBI:59789"/>
    </ligand>
</feature>